<keyword evidence="1" id="KW-0472">Membrane</keyword>
<keyword evidence="1" id="KW-1133">Transmembrane helix</keyword>
<protein>
    <recommendedName>
        <fullName evidence="4">DUF3784 domain-containing protein</fullName>
    </recommendedName>
</protein>
<dbReference type="HOGENOM" id="CLU_186079_0_0_9"/>
<evidence type="ECO:0008006" key="4">
    <source>
        <dbReference type="Google" id="ProtNLM"/>
    </source>
</evidence>
<keyword evidence="2" id="KW-0614">Plasmid</keyword>
<organism evidence="2 3">
    <name type="scientific">Paenibacillus polymyxa (strain SC2)</name>
    <name type="common">Bacillus polymyxa</name>
    <dbReference type="NCBI Taxonomy" id="886882"/>
    <lineage>
        <taxon>Bacteria</taxon>
        <taxon>Bacillati</taxon>
        <taxon>Bacillota</taxon>
        <taxon>Bacilli</taxon>
        <taxon>Bacillales</taxon>
        <taxon>Paenibacillaceae</taxon>
        <taxon>Paenibacillus</taxon>
    </lineage>
</organism>
<evidence type="ECO:0000313" key="3">
    <source>
        <dbReference type="Proteomes" id="UP000006868"/>
    </source>
</evidence>
<gene>
    <name evidence="2" type="ORF">PPSC2_25850</name>
</gene>
<proteinExistence type="predicted"/>
<dbReference type="RefSeq" id="WP_043886233.1">
    <property type="nucleotide sequence ID" value="NC_014628.2"/>
</dbReference>
<keyword evidence="1" id="KW-0812">Transmembrane</keyword>
<name>A0A0D5ZCG5_PAEPS</name>
<dbReference type="EMBL" id="CP002214">
    <property type="protein sequence ID" value="AKA44333.1"/>
    <property type="molecule type" value="Genomic_DNA"/>
</dbReference>
<evidence type="ECO:0000313" key="2">
    <source>
        <dbReference type="EMBL" id="AKA44333.1"/>
    </source>
</evidence>
<dbReference type="PATRIC" id="fig|886882.15.peg.5430"/>
<geneLocation type="plasmid" evidence="2 3">
    <name>pSC2</name>
</geneLocation>
<accession>A0A0D5ZCG5</accession>
<feature type="transmembrane region" description="Helical" evidence="1">
    <location>
        <begin position="38"/>
        <end position="58"/>
    </location>
</feature>
<dbReference type="Proteomes" id="UP000006868">
    <property type="component" value="Plasmid pSC2"/>
</dbReference>
<dbReference type="KEGG" id="ppm:PPSC2_25850"/>
<feature type="transmembrane region" description="Helical" evidence="1">
    <location>
        <begin position="70"/>
        <end position="87"/>
    </location>
</feature>
<dbReference type="AlphaFoldDB" id="A0A0D5ZCG5"/>
<reference evidence="2 3" key="1">
    <citation type="journal article" date="2011" name="J. Bacteriol.">
        <title>Complete genome sequence of Paenibacillus polymyxa SC2, a strain of plant growth-promoting Rhizobacterium with broad-spectrum antimicrobial activity.</title>
        <authorList>
            <person name="Ma M."/>
            <person name="Wang C."/>
            <person name="Ding Y."/>
            <person name="Li L."/>
            <person name="Shen D."/>
            <person name="Jiang X."/>
            <person name="Guan D."/>
            <person name="Cao F."/>
            <person name="Chen H."/>
            <person name="Feng R."/>
            <person name="Wang X."/>
            <person name="Ge Y."/>
            <person name="Yao L."/>
            <person name="Bing X."/>
            <person name="Yang X."/>
            <person name="Li J."/>
            <person name="Du B."/>
        </authorList>
    </citation>
    <scope>NUCLEOTIDE SEQUENCE [LARGE SCALE GENOMIC DNA]</scope>
    <source>
        <strain evidence="2 3">SC2</strain>
        <plasmid evidence="3">pSC2</plasmid>
    </source>
</reference>
<sequence>MLSLILSVIFTSILILDMRLHSREDKDERWDLIMQRPLTIAFLLLIIGYSAMNLLDIFLKFSFSAYRNGIDIIFTGVLVIYIIVLIIEKRKYS</sequence>
<evidence type="ECO:0000256" key="1">
    <source>
        <dbReference type="SAM" id="Phobius"/>
    </source>
</evidence>